<dbReference type="PANTHER" id="PTHR46224">
    <property type="entry name" value="ANKYRIN REPEAT FAMILY PROTEIN"/>
    <property type="match status" value="1"/>
</dbReference>
<evidence type="ECO:0000313" key="2">
    <source>
        <dbReference type="Proteomes" id="UP000240883"/>
    </source>
</evidence>
<dbReference type="InterPro" id="IPR051616">
    <property type="entry name" value="Cul2-RING_E3_ligase_SR"/>
</dbReference>
<evidence type="ECO:0000313" key="1">
    <source>
        <dbReference type="EMBL" id="PSN64753.1"/>
    </source>
</evidence>
<dbReference type="Pfam" id="PF12796">
    <property type="entry name" value="Ank_2"/>
    <property type="match status" value="1"/>
</dbReference>
<dbReference type="EMBL" id="KZ678138">
    <property type="protein sequence ID" value="PSN64753.1"/>
    <property type="molecule type" value="Genomic_DNA"/>
</dbReference>
<dbReference type="AlphaFoldDB" id="A0A2T2NH41"/>
<keyword evidence="2" id="KW-1185">Reference proteome</keyword>
<protein>
    <recommendedName>
        <fullName evidence="3">Ankyrin</fullName>
    </recommendedName>
</protein>
<dbReference type="InterPro" id="IPR036770">
    <property type="entry name" value="Ankyrin_rpt-contain_sf"/>
</dbReference>
<reference evidence="1 2" key="1">
    <citation type="journal article" date="2018" name="Front. Microbiol.">
        <title>Genome-Wide Analysis of Corynespora cassiicola Leaf Fall Disease Putative Effectors.</title>
        <authorList>
            <person name="Lopez D."/>
            <person name="Ribeiro S."/>
            <person name="Label P."/>
            <person name="Fumanal B."/>
            <person name="Venisse J.S."/>
            <person name="Kohler A."/>
            <person name="de Oliveira R.R."/>
            <person name="Labutti K."/>
            <person name="Lipzen A."/>
            <person name="Lail K."/>
            <person name="Bauer D."/>
            <person name="Ohm R.A."/>
            <person name="Barry K.W."/>
            <person name="Spatafora J."/>
            <person name="Grigoriev I.V."/>
            <person name="Martin F.M."/>
            <person name="Pujade-Renaud V."/>
        </authorList>
    </citation>
    <scope>NUCLEOTIDE SEQUENCE [LARGE SCALE GENOMIC DNA]</scope>
    <source>
        <strain evidence="1 2">Philippines</strain>
    </source>
</reference>
<dbReference type="InterPro" id="IPR002110">
    <property type="entry name" value="Ankyrin_rpt"/>
</dbReference>
<dbReference type="Proteomes" id="UP000240883">
    <property type="component" value="Unassembled WGS sequence"/>
</dbReference>
<dbReference type="SUPFAM" id="SSF48403">
    <property type="entry name" value="Ankyrin repeat"/>
    <property type="match status" value="1"/>
</dbReference>
<dbReference type="STRING" id="1448308.A0A2T2NH41"/>
<accession>A0A2T2NH41</accession>
<gene>
    <name evidence="1" type="ORF">BS50DRAFT_678777</name>
</gene>
<dbReference type="OrthoDB" id="4772757at2759"/>
<name>A0A2T2NH41_CORCC</name>
<dbReference type="Gene3D" id="1.25.40.20">
    <property type="entry name" value="Ankyrin repeat-containing domain"/>
    <property type="match status" value="1"/>
</dbReference>
<proteinExistence type="predicted"/>
<organism evidence="1 2">
    <name type="scientific">Corynespora cassiicola Philippines</name>
    <dbReference type="NCBI Taxonomy" id="1448308"/>
    <lineage>
        <taxon>Eukaryota</taxon>
        <taxon>Fungi</taxon>
        <taxon>Dikarya</taxon>
        <taxon>Ascomycota</taxon>
        <taxon>Pezizomycotina</taxon>
        <taxon>Dothideomycetes</taxon>
        <taxon>Pleosporomycetidae</taxon>
        <taxon>Pleosporales</taxon>
        <taxon>Corynesporascaceae</taxon>
        <taxon>Corynespora</taxon>
    </lineage>
</organism>
<sequence length="477" mass="53799">MKFADLPLELVRPILIEAVRLRGYKRGLRLRLVCKLFADEVYEALFLVGLPGEKWRTPYNCPIWKPYLSYRILHEKSEKFPIVNMIRKIATLLQEDEEYASGAEREARFREYLDIAISLHENEIASYFSLGDSDRGENASKDINIDLQVAAIRAKKCAMVKRFVESAEFLKPEYALDYYSGLFHWFCREAGAAGHVETLQSLFGQAKKNMDHRGGLVAAFCSASKAGKVDAVRFTLGLLRQYSANDSQNPGERTRFQHFLKAARTTFPETLQLVLDSRDIFGVEEFSVETLANYLIVDAMEKGCATMVKYLISLGAEYPEQMTRSGLIGLFEILSGAREHGLMDMLRLILDRGFDPTDTRSDQRAYMVNDPDRTEVVRMILSHEKRSSIDVNLAAREGDLGLVRLLLDHGMDPNKGSPPAIVHATQLEHEAMFRLLIERGAVLDTPETGGEALRRAQEAGLDSMVSLLARHNVDRAG</sequence>
<evidence type="ECO:0008006" key="3">
    <source>
        <dbReference type="Google" id="ProtNLM"/>
    </source>
</evidence>